<keyword evidence="4" id="KW-1133">Transmembrane helix</keyword>
<dbReference type="Proteomes" id="UP000646827">
    <property type="component" value="Unassembled WGS sequence"/>
</dbReference>
<sequence length="666" mass="74794">MYLPSELPTPSNSEQLIDREKGKNVIDMKRPNDLVLLSPSNSCSVSSVTSEASGSSNSSNSSSQIPGLREASSPEKLAALLKNTYATLRSKERDLKLAAELGRSLLDNNLELKAKHDSLLQQQKQHQQRWGQPQQQRSENKSPERIMIPSTSILTRSRNANENASRWLERVDSPGGLSDTSNNSSTMRLIPQQQAHDAIVQMLTEKNKAMEASLETTLVDLNKAKLAGNERVEMLQNKVNNLQQRLDHAGNTIEVIEKQRREENNNHRRLSISEDDDIATTDAELIAQINKLKAENQRLLEAKSTAQRKLDEATQNLNQWQQQVQDYEAMNAEYQQQQIACQQQANEISLLTGAVEDYRSQLVQCCDNSLVLSDNDDEKVLVQIPNEHDNNNNNNNFNGPRPLPAMIASQSTQTNLLSELERAWTKDLNQSSSTPIRSTIKTADNNDNCAQTLQQQQLQGCLSVNINEDKLSFTQEYVPLSPKDIRDAWTKELDAVHPLMSRMPSTKRYSAPQEDENSSVTTAAPETVDNLYPPIHHSSFSPAVSYSLSSPSSSSSEQLQSSASYNVPLFRPPPSMKRGYAGAESIYAQISTSGSTNNVVGKVFMASTYSPRKRKLHNQYQHHHHQQSSFFIMIIQKIWGWYRFSLILFLAVLINLWQGPDAILEK</sequence>
<feature type="compositionally biased region" description="Low complexity" evidence="3">
    <location>
        <begin position="37"/>
        <end position="63"/>
    </location>
</feature>
<feature type="region of interest" description="Disordered" evidence="3">
    <location>
        <begin position="1"/>
        <end position="25"/>
    </location>
</feature>
<dbReference type="InterPro" id="IPR051149">
    <property type="entry name" value="Spindly/BICDR_Dynein_Adapter"/>
</dbReference>
<feature type="compositionally biased region" description="Low complexity" evidence="3">
    <location>
        <begin position="121"/>
        <end position="136"/>
    </location>
</feature>
<gene>
    <name evidence="5" type="ORF">INT45_012762</name>
</gene>
<accession>A0A8H7S5D3</accession>
<dbReference type="AlphaFoldDB" id="A0A8H7S5D3"/>
<evidence type="ECO:0000256" key="3">
    <source>
        <dbReference type="SAM" id="MobiDB-lite"/>
    </source>
</evidence>
<reference evidence="5 6" key="1">
    <citation type="submission" date="2020-12" db="EMBL/GenBank/DDBJ databases">
        <title>Metabolic potential, ecology and presence of endohyphal bacteria is reflected in genomic diversity of Mucoromycotina.</title>
        <authorList>
            <person name="Muszewska A."/>
            <person name="Okrasinska A."/>
            <person name="Steczkiewicz K."/>
            <person name="Drgas O."/>
            <person name="Orlowska M."/>
            <person name="Perlinska-Lenart U."/>
            <person name="Aleksandrzak-Piekarczyk T."/>
            <person name="Szatraj K."/>
            <person name="Zielenkiewicz U."/>
            <person name="Pilsyk S."/>
            <person name="Malc E."/>
            <person name="Mieczkowski P."/>
            <person name="Kruszewska J.S."/>
            <person name="Biernat P."/>
            <person name="Pawlowska J."/>
        </authorList>
    </citation>
    <scope>NUCLEOTIDE SEQUENCE [LARGE SCALE GENOMIC DNA]</scope>
    <source>
        <strain evidence="5 6">CBS 142.35</strain>
    </source>
</reference>
<dbReference type="PANTHER" id="PTHR32123:SF9">
    <property type="entry name" value="PROTEIN SPINDLY"/>
    <property type="match status" value="1"/>
</dbReference>
<dbReference type="EMBL" id="JAEPRB010000053">
    <property type="protein sequence ID" value="KAG2223889.1"/>
    <property type="molecule type" value="Genomic_DNA"/>
</dbReference>
<keyword evidence="4" id="KW-0472">Membrane</keyword>
<organism evidence="5 6">
    <name type="scientific">Circinella minor</name>
    <dbReference type="NCBI Taxonomy" id="1195481"/>
    <lineage>
        <taxon>Eukaryota</taxon>
        <taxon>Fungi</taxon>
        <taxon>Fungi incertae sedis</taxon>
        <taxon>Mucoromycota</taxon>
        <taxon>Mucoromycotina</taxon>
        <taxon>Mucoromycetes</taxon>
        <taxon>Mucorales</taxon>
        <taxon>Lichtheimiaceae</taxon>
        <taxon>Circinella</taxon>
    </lineage>
</organism>
<evidence type="ECO:0000256" key="4">
    <source>
        <dbReference type="SAM" id="Phobius"/>
    </source>
</evidence>
<keyword evidence="1 2" id="KW-0175">Coiled coil</keyword>
<feature type="region of interest" description="Disordered" evidence="3">
    <location>
        <begin position="37"/>
        <end position="71"/>
    </location>
</feature>
<keyword evidence="4" id="KW-0812">Transmembrane</keyword>
<dbReference type="PANTHER" id="PTHR32123">
    <property type="entry name" value="BICD FAMILY-LIKE CARGO ADAPTER"/>
    <property type="match status" value="1"/>
</dbReference>
<evidence type="ECO:0000313" key="6">
    <source>
        <dbReference type="Proteomes" id="UP000646827"/>
    </source>
</evidence>
<evidence type="ECO:0000313" key="5">
    <source>
        <dbReference type="EMBL" id="KAG2223889.1"/>
    </source>
</evidence>
<comment type="caution">
    <text evidence="5">The sequence shown here is derived from an EMBL/GenBank/DDBJ whole genome shotgun (WGS) entry which is preliminary data.</text>
</comment>
<dbReference type="OrthoDB" id="9451547at2759"/>
<name>A0A8H7S5D3_9FUNG</name>
<feature type="compositionally biased region" description="Basic and acidic residues" evidence="3">
    <location>
        <begin position="16"/>
        <end position="25"/>
    </location>
</feature>
<evidence type="ECO:0000256" key="2">
    <source>
        <dbReference type="SAM" id="Coils"/>
    </source>
</evidence>
<keyword evidence="6" id="KW-1185">Reference proteome</keyword>
<proteinExistence type="predicted"/>
<feature type="transmembrane region" description="Helical" evidence="4">
    <location>
        <begin position="638"/>
        <end position="657"/>
    </location>
</feature>
<feature type="region of interest" description="Disordered" evidence="3">
    <location>
        <begin position="119"/>
        <end position="145"/>
    </location>
</feature>
<feature type="coiled-coil region" evidence="2">
    <location>
        <begin position="225"/>
        <end position="347"/>
    </location>
</feature>
<protein>
    <submittedName>
        <fullName evidence="5">Uncharacterized protein</fullName>
    </submittedName>
</protein>
<evidence type="ECO:0000256" key="1">
    <source>
        <dbReference type="ARBA" id="ARBA00023054"/>
    </source>
</evidence>